<dbReference type="AlphaFoldDB" id="A0A4R4ZF44"/>
<dbReference type="SUPFAM" id="SSF53335">
    <property type="entry name" value="S-adenosyl-L-methionine-dependent methyltransferases"/>
    <property type="match status" value="1"/>
</dbReference>
<dbReference type="GO" id="GO:0032259">
    <property type="term" value="P:methylation"/>
    <property type="evidence" value="ECO:0007669"/>
    <property type="project" value="UniProtKB-KW"/>
</dbReference>
<dbReference type="InterPro" id="IPR029063">
    <property type="entry name" value="SAM-dependent_MTases_sf"/>
</dbReference>
<dbReference type="GO" id="GO:0008757">
    <property type="term" value="F:S-adenosylmethionine-dependent methyltransferase activity"/>
    <property type="evidence" value="ECO:0007669"/>
    <property type="project" value="InterPro"/>
</dbReference>
<dbReference type="OrthoDB" id="5566900at2"/>
<accession>A0A4R4ZF44</accession>
<feature type="domain" description="Methyltransferase type 11" evidence="1">
    <location>
        <begin position="30"/>
        <end position="125"/>
    </location>
</feature>
<comment type="caution">
    <text evidence="2">The sequence shown here is derived from an EMBL/GenBank/DDBJ whole genome shotgun (WGS) entry which is preliminary data.</text>
</comment>
<reference evidence="2 3" key="1">
    <citation type="submission" date="2019-03" db="EMBL/GenBank/DDBJ databases">
        <title>Draft genome sequences of novel Actinobacteria.</title>
        <authorList>
            <person name="Sahin N."/>
            <person name="Ay H."/>
            <person name="Saygin H."/>
        </authorList>
    </citation>
    <scope>NUCLEOTIDE SEQUENCE [LARGE SCALE GENOMIC DNA]</scope>
    <source>
        <strain evidence="2 3">7K502</strain>
    </source>
</reference>
<dbReference type="InterPro" id="IPR013216">
    <property type="entry name" value="Methyltransf_11"/>
</dbReference>
<evidence type="ECO:0000313" key="3">
    <source>
        <dbReference type="Proteomes" id="UP000294947"/>
    </source>
</evidence>
<protein>
    <submittedName>
        <fullName evidence="2">Class I SAM-dependent methyltransferase</fullName>
    </submittedName>
</protein>
<name>A0A4R4ZF44_9PSEU</name>
<dbReference type="Pfam" id="PF08241">
    <property type="entry name" value="Methyltransf_11"/>
    <property type="match status" value="1"/>
</dbReference>
<dbReference type="PANTHER" id="PTHR43861">
    <property type="entry name" value="TRANS-ACONITATE 2-METHYLTRANSFERASE-RELATED"/>
    <property type="match status" value="1"/>
</dbReference>
<evidence type="ECO:0000259" key="1">
    <source>
        <dbReference type="Pfam" id="PF08241"/>
    </source>
</evidence>
<dbReference type="Proteomes" id="UP000294947">
    <property type="component" value="Unassembled WGS sequence"/>
</dbReference>
<keyword evidence="2" id="KW-0808">Transferase</keyword>
<evidence type="ECO:0000313" key="2">
    <source>
        <dbReference type="EMBL" id="TDD56174.1"/>
    </source>
</evidence>
<proteinExistence type="predicted"/>
<dbReference type="CDD" id="cd02440">
    <property type="entry name" value="AdoMet_MTases"/>
    <property type="match status" value="1"/>
</dbReference>
<keyword evidence="3" id="KW-1185">Reference proteome</keyword>
<keyword evidence="2" id="KW-0489">Methyltransferase</keyword>
<dbReference type="Gene3D" id="3.40.50.150">
    <property type="entry name" value="Vaccinia Virus protein VP39"/>
    <property type="match status" value="1"/>
</dbReference>
<organism evidence="2 3">
    <name type="scientific">Saccharopolyspora elongata</name>
    <dbReference type="NCBI Taxonomy" id="2530387"/>
    <lineage>
        <taxon>Bacteria</taxon>
        <taxon>Bacillati</taxon>
        <taxon>Actinomycetota</taxon>
        <taxon>Actinomycetes</taxon>
        <taxon>Pseudonocardiales</taxon>
        <taxon>Pseudonocardiaceae</taxon>
        <taxon>Saccharopolyspora</taxon>
    </lineage>
</organism>
<dbReference type="EMBL" id="SMKW01000002">
    <property type="protein sequence ID" value="TDD56174.1"/>
    <property type="molecule type" value="Genomic_DNA"/>
</dbReference>
<sequence length="218" mass="24196">MEPEGDFCRRHLLNASLLRLLGPLDGVRVLDAGCGHGYLSRMLADRGAEVVGVEPARALYDYAVKKEAAQPRGIRYVQADLCDLPDLGGPFDAVVSNMVLASIPDWSTAMRACVESLAPGGVFVFSINHPCFEQLAPTWRQHGEYRIREYLREYPIEQTHAPDFHRTLSTYLNELTRLGCRLRELDEPGLAPAVASPSDGTEAYVELPNFLLVAAERR</sequence>
<gene>
    <name evidence="2" type="ORF">E1288_03070</name>
</gene>